<proteinExistence type="predicted"/>
<accession>A0ACC2Z3W4</accession>
<name>A0ACC2Z3W4_9PEZI</name>
<keyword evidence="2" id="KW-1185">Reference proteome</keyword>
<evidence type="ECO:0000313" key="1">
    <source>
        <dbReference type="EMBL" id="KAJ9642305.1"/>
    </source>
</evidence>
<comment type="caution">
    <text evidence="1">The sequence shown here is derived from an EMBL/GenBank/DDBJ whole genome shotgun (WGS) entry which is preliminary data.</text>
</comment>
<dbReference type="EMBL" id="JAPDRP010000013">
    <property type="protein sequence ID" value="KAJ9642305.1"/>
    <property type="molecule type" value="Genomic_DNA"/>
</dbReference>
<dbReference type="Proteomes" id="UP001172680">
    <property type="component" value="Unassembled WGS sequence"/>
</dbReference>
<gene>
    <name evidence="1" type="ORF">H2199_004685</name>
</gene>
<sequence>MVRLYTSQVESTAQHFWTDNAQGSRAQQDNQSLGANIDLIMSIISDEEYSYLSGNLQDAMVRPLAGHVDDFCRQNQNDPDVQKYLRMHRTLKHSQYQGLNATQRADLQDLFDFLASRILSENVDVVFTTGVKAVPTGMEGRSMSSTRLTFIKASSKGSDHEWDIRLGDVVVSSDKKKGGVVVYDFGKRLGRRRKKNMMMNRSAWNIPRHKELIEAVIADVSSALAQVFAERELYTTYGLIISLRSRRCALLSGPLAHLPNYSLPLDPSLFPGEVSNPAILPARITYFKPRGKKRKFTKVTGSPLAAKKNKKKKQKKHPEEPVEKAAPKKVMVSFLLKVILDRVTTIAEDLAELKKTAARVDNINRIEGRLLAQVNIGDHVSVYEVAPTGECSSDPDPDTQTRFAQRTTLYSQKADFPDCVENGNCRDGSIYLSFELLRAEMRKGQGLFSMLPTSFITSAQSLLPIKHRAHLSNITVNQNEYAYVLRFSLQTEQSPSIPMELQYTSKRGSPFNLLPYLIPHLMKADIAATQRMSDRIPRFTSATPIPIMGFCCHLQDSGAGVLVNPPTNILGQSVALYYYTHSDFIRWAADLGFTVTTSFYD</sequence>
<protein>
    <submittedName>
        <fullName evidence="1">Uncharacterized protein</fullName>
    </submittedName>
</protein>
<reference evidence="1" key="1">
    <citation type="submission" date="2022-10" db="EMBL/GenBank/DDBJ databases">
        <title>Culturing micro-colonial fungi from biological soil crusts in the Mojave desert and describing Neophaeococcomyces mojavensis, and introducing the new genera and species Taxawa tesnikishii.</title>
        <authorList>
            <person name="Kurbessoian T."/>
            <person name="Stajich J.E."/>
        </authorList>
    </citation>
    <scope>NUCLEOTIDE SEQUENCE</scope>
    <source>
        <strain evidence="1">JES_115</strain>
    </source>
</reference>
<organism evidence="1 2">
    <name type="scientific">Coniosporium tulheliwenetii</name>
    <dbReference type="NCBI Taxonomy" id="3383036"/>
    <lineage>
        <taxon>Eukaryota</taxon>
        <taxon>Fungi</taxon>
        <taxon>Dikarya</taxon>
        <taxon>Ascomycota</taxon>
        <taxon>Pezizomycotina</taxon>
        <taxon>Dothideomycetes</taxon>
        <taxon>Dothideomycetes incertae sedis</taxon>
        <taxon>Coniosporium</taxon>
    </lineage>
</organism>
<evidence type="ECO:0000313" key="2">
    <source>
        <dbReference type="Proteomes" id="UP001172680"/>
    </source>
</evidence>